<evidence type="ECO:0000256" key="1">
    <source>
        <dbReference type="SAM" id="SignalP"/>
    </source>
</evidence>
<dbReference type="EMBL" id="JBHMBW010000011">
    <property type="protein sequence ID" value="MFB9624079.1"/>
    <property type="molecule type" value="Genomic_DNA"/>
</dbReference>
<organism evidence="2 3">
    <name type="scientific">Nonomuraea helvata</name>
    <dbReference type="NCBI Taxonomy" id="37484"/>
    <lineage>
        <taxon>Bacteria</taxon>
        <taxon>Bacillati</taxon>
        <taxon>Actinomycetota</taxon>
        <taxon>Actinomycetes</taxon>
        <taxon>Streptosporangiales</taxon>
        <taxon>Streptosporangiaceae</taxon>
        <taxon>Nonomuraea</taxon>
    </lineage>
</organism>
<accession>A0ABV5RXB5</accession>
<dbReference type="Proteomes" id="UP001589532">
    <property type="component" value="Unassembled WGS sequence"/>
</dbReference>
<sequence length="177" mass="18917">MNTPMRGLLAAGAAVAVVLSSGAAAQAATAAAAVPDYKAPKTFGTTFQADPKHDFTKGIHSRHNGILRGWITLIRGDVAEYEPIKWKKGTETEGLFVGPPKGDVMAYASPIAKDVVYLSAYGCKASMGDMTVNRNNGLGNKRCSRSVLLKRHHAHGHPSLITVYKGKIVKVQEIYTP</sequence>
<name>A0ABV5RXB5_9ACTN</name>
<evidence type="ECO:0000313" key="2">
    <source>
        <dbReference type="EMBL" id="MFB9624079.1"/>
    </source>
</evidence>
<protein>
    <submittedName>
        <fullName evidence="2">Uncharacterized protein</fullName>
    </submittedName>
</protein>
<keyword evidence="3" id="KW-1185">Reference proteome</keyword>
<dbReference type="PROSITE" id="PS51318">
    <property type="entry name" value="TAT"/>
    <property type="match status" value="1"/>
</dbReference>
<feature type="signal peptide" evidence="1">
    <location>
        <begin position="1"/>
        <end position="27"/>
    </location>
</feature>
<dbReference type="RefSeq" id="WP_344995629.1">
    <property type="nucleotide sequence ID" value="NZ_BAAAXV010000008.1"/>
</dbReference>
<evidence type="ECO:0000313" key="3">
    <source>
        <dbReference type="Proteomes" id="UP001589532"/>
    </source>
</evidence>
<gene>
    <name evidence="2" type="ORF">ACFFSA_13415</name>
</gene>
<feature type="chain" id="PRO_5045454971" evidence="1">
    <location>
        <begin position="28"/>
        <end position="177"/>
    </location>
</feature>
<dbReference type="InterPro" id="IPR006311">
    <property type="entry name" value="TAT_signal"/>
</dbReference>
<proteinExistence type="predicted"/>
<comment type="caution">
    <text evidence="2">The sequence shown here is derived from an EMBL/GenBank/DDBJ whole genome shotgun (WGS) entry which is preliminary data.</text>
</comment>
<keyword evidence="1" id="KW-0732">Signal</keyword>
<reference evidence="2 3" key="1">
    <citation type="submission" date="2024-09" db="EMBL/GenBank/DDBJ databases">
        <authorList>
            <person name="Sun Q."/>
            <person name="Mori K."/>
        </authorList>
    </citation>
    <scope>NUCLEOTIDE SEQUENCE [LARGE SCALE GENOMIC DNA]</scope>
    <source>
        <strain evidence="2 3">JCM 3143</strain>
    </source>
</reference>